<feature type="repeat" description="WD" evidence="10">
    <location>
        <begin position="1139"/>
        <end position="1171"/>
    </location>
</feature>
<dbReference type="InterPro" id="IPR045162">
    <property type="entry name" value="Vps15-like"/>
</dbReference>
<keyword evidence="4" id="KW-0808">Transferase</keyword>
<dbReference type="GO" id="GO:0045324">
    <property type="term" value="P:late endosome to vacuole transport"/>
    <property type="evidence" value="ECO:0007669"/>
    <property type="project" value="InterPro"/>
</dbReference>
<dbReference type="PANTHER" id="PTHR17583:SF0">
    <property type="entry name" value="PHOSPHOINOSITIDE 3-KINASE REGULATORY SUBUNIT 4"/>
    <property type="match status" value="1"/>
</dbReference>
<dbReference type="InterPro" id="IPR055231">
    <property type="entry name" value="2AA_helical"/>
</dbReference>
<evidence type="ECO:0000256" key="9">
    <source>
        <dbReference type="PROSITE-ProRule" id="PRU00103"/>
    </source>
</evidence>
<dbReference type="Gene3D" id="1.10.510.10">
    <property type="entry name" value="Transferase(Phosphotransferase) domain 1"/>
    <property type="match status" value="1"/>
</dbReference>
<dbReference type="SMART" id="SM00320">
    <property type="entry name" value="WD40"/>
    <property type="match status" value="5"/>
</dbReference>
<dbReference type="GO" id="GO:0005770">
    <property type="term" value="C:late endosome"/>
    <property type="evidence" value="ECO:0007669"/>
    <property type="project" value="TreeGrafter"/>
</dbReference>
<evidence type="ECO:0000313" key="14">
    <source>
        <dbReference type="Proteomes" id="UP000242180"/>
    </source>
</evidence>
<keyword evidence="3 10" id="KW-0853">WD repeat</keyword>
<dbReference type="InterPro" id="IPR011009">
    <property type="entry name" value="Kinase-like_dom_sf"/>
</dbReference>
<feature type="compositionally biased region" description="Basic and acidic residues" evidence="11">
    <location>
        <begin position="952"/>
        <end position="965"/>
    </location>
</feature>
<keyword evidence="14" id="KW-1185">Reference proteome</keyword>
<dbReference type="InterPro" id="IPR016024">
    <property type="entry name" value="ARM-type_fold"/>
</dbReference>
<protein>
    <recommendedName>
        <fullName evidence="1">non-specific serine/threonine protein kinase</fullName>
        <ecNumber evidence="1">2.7.11.1</ecNumber>
    </recommendedName>
</protein>
<dbReference type="InterPro" id="IPR021133">
    <property type="entry name" value="HEAT_type_2"/>
</dbReference>
<dbReference type="FunFam" id="1.10.510.10:FF:000497">
    <property type="entry name" value="Phosphoinositide 3-kinase regulatory subunit"/>
    <property type="match status" value="1"/>
</dbReference>
<dbReference type="InterPro" id="IPR015943">
    <property type="entry name" value="WD40/YVTN_repeat-like_dom_sf"/>
</dbReference>
<sequence>MGNEISTAKPPSGLDSYVEELGDIHYERSLGNARFMKTIRGRHKDSLVVAKIYIKREGTNFPLMAYTEKATQQYHALLDVPNAFAFQWVLHTQRAVYLVRQYIYSSLYDRISTRPFLTAIEKKWIAYQLLRGVADAHARKIYHGDIKTENVLATSWNWVYLVDFSPYKPVFLPEDNPADFSFFFDMSSRRSCYIAPERFYKSGSDIDQKMKSFKWGDPVEGLTDKMDIFSVGCVIAELFLEGTALFSLSQLLKYRSEEYSPETSLEKIEDEHIRDLIRHMIQLDPKRRLTAESYLTEWRGKSFPDYFYTFLHQYISSVTDKTENLAQIQQTKTDTKTQMSSNPSAAAVAASELRSLAKKLTDADDKIERIYHDFDKIAYSYNEDAPSHGGDQTPRSALGERRRTLSDLPNTTASAIILPPTLSIPNYEPDGSSSGTSSQKTGEQGSLIFLSFVCSLIRNASFPSSKLKALDILLALGEHLSDDVKLDRLLPYLMALLSDQSALVRANAIKTLTQVLCMVESISPINARVFPEYILPSLRDFATDPDVLVRTTYASCIALLAETALRFLEMTQLLKNDSALPSTDQEADELDFESTYDSSLNDLKAVIQEQVTTLLIDPESSVKRALLTNITCLCVFFGRQKANDVLLSHMITYLNDKDWMLRSAFFESIKGVGTFVGALSLEEYILPLMVQALTDAEEFVVEKVLNSLASLADLDLFPKMKLWELVGIIAPLLCHPSTWIRYGSIGFISSAAKHMPQTDLWCIIYPLLMPFLKSDIAEINEQCLLENLKAPLPRPIYEQATVWATRASSESAFWKSQQEKKRKPGGAASRSQPVGLASLVRQGSLFNSFMVEEQFTRSSEDEAFMERLRNMGMSEEDEEKLLFMREYLYKVSRAKIDRPKNTEHIKLEKGGEIYLKNLGITPVTVFLRELSKGQSLVEQQPDSRPLYQQTDGAERRPKAMQTKPKEDVCKLNRVASEPHVQAILPSLAGDQVDLQKGHQKRPASISAGSAQRSVITASPMASPTDYSFPMPPVESKSSKAKRALTDQPTRTELKHLGIQQTTRPDENAGMQSIMAKSAVGYGHLQNLLVKVAREAFPPESPEFAGDPAVMKRLRRLPQGVSARRTISNWRPDGSLVAHFTEHTAGINQLAISWDSLLFASCSDDGSVKIWDCSRLERNVTNRSRATYNQQGGRLKCITFIQQTYSIAAASDNGSIHIFRVDIRAAGQTVKFGKCITVRKYQLDNEYAVSLQHFTSNASNTMTGSKSILLFATTKGNIYAMDIMTMKVLWKLQNPPSHGLITSMVTDRRHTWLLVGTTRGILTFYDLRFQIALRSWMHYTKSRISAMILNNDPAAEGKQVLIAAGRNEVTLWNIVTLKCLQVFCVKSGEERTTGVNLETYKPLETPSDQDILMTSYTDQEANLTENSIRAMVSPMDCQFLVTGGTDRKLRFWDTGRTENSCVVLGLETDELKPRYSTTMIDQVQFHFEFAPRSPTNASHRGLGRSGGGQQGSSVAQQQYLMRNHTDAITDVVLTEIPYPMLISGDRDGVIKVVS</sequence>
<dbReference type="PANTHER" id="PTHR17583">
    <property type="entry name" value="PHOSPHOINOSITIDE 3-KINASE REGULATORY SUBUNIT 4"/>
    <property type="match status" value="1"/>
</dbReference>
<feature type="compositionally biased region" description="Polar residues" evidence="11">
    <location>
        <begin position="934"/>
        <end position="951"/>
    </location>
</feature>
<evidence type="ECO:0000256" key="10">
    <source>
        <dbReference type="PROSITE-ProRule" id="PRU00221"/>
    </source>
</evidence>
<dbReference type="Pfam" id="PF00069">
    <property type="entry name" value="Pkinase"/>
    <property type="match status" value="1"/>
</dbReference>
<dbReference type="PROSITE" id="PS50082">
    <property type="entry name" value="WD_REPEATS_2"/>
    <property type="match status" value="1"/>
</dbReference>
<evidence type="ECO:0000256" key="1">
    <source>
        <dbReference type="ARBA" id="ARBA00012513"/>
    </source>
</evidence>
<dbReference type="PROSITE" id="PS50077">
    <property type="entry name" value="HEAT_REPEAT"/>
    <property type="match status" value="1"/>
</dbReference>
<dbReference type="SUPFAM" id="SSF48371">
    <property type="entry name" value="ARM repeat"/>
    <property type="match status" value="1"/>
</dbReference>
<evidence type="ECO:0000313" key="13">
    <source>
        <dbReference type="EMBL" id="ORZ03447.1"/>
    </source>
</evidence>
<evidence type="ECO:0000256" key="11">
    <source>
        <dbReference type="SAM" id="MobiDB-lite"/>
    </source>
</evidence>
<evidence type="ECO:0000256" key="2">
    <source>
        <dbReference type="ARBA" id="ARBA00022527"/>
    </source>
</evidence>
<keyword evidence="2" id="KW-0723">Serine/threonine-protein kinase</keyword>
<reference evidence="13 14" key="1">
    <citation type="submission" date="2016-07" db="EMBL/GenBank/DDBJ databases">
        <title>Pervasive Adenine N6-methylation of Active Genes in Fungi.</title>
        <authorList>
            <consortium name="DOE Joint Genome Institute"/>
            <person name="Mondo S.J."/>
            <person name="Dannebaum R.O."/>
            <person name="Kuo R.C."/>
            <person name="Labutti K."/>
            <person name="Haridas S."/>
            <person name="Kuo A."/>
            <person name="Salamov A."/>
            <person name="Ahrendt S.R."/>
            <person name="Lipzen A."/>
            <person name="Sullivan W."/>
            <person name="Andreopoulos W.B."/>
            <person name="Clum A."/>
            <person name="Lindquist E."/>
            <person name="Daum C."/>
            <person name="Ramamoorthy G.K."/>
            <person name="Gryganskyi A."/>
            <person name="Culley D."/>
            <person name="Magnuson J.K."/>
            <person name="James T.Y."/>
            <person name="O'Malley M.A."/>
            <person name="Stajich J.E."/>
            <person name="Spatafora J.W."/>
            <person name="Visel A."/>
            <person name="Grigoriev I.V."/>
        </authorList>
    </citation>
    <scope>NUCLEOTIDE SEQUENCE [LARGE SCALE GENOMIC DNA]</scope>
    <source>
        <strain evidence="13 14">NRRL 2496</strain>
    </source>
</reference>
<evidence type="ECO:0000256" key="4">
    <source>
        <dbReference type="ARBA" id="ARBA00022679"/>
    </source>
</evidence>
<dbReference type="PROSITE" id="PS50294">
    <property type="entry name" value="WD_REPEATS_REGION"/>
    <property type="match status" value="1"/>
</dbReference>
<evidence type="ECO:0000256" key="3">
    <source>
        <dbReference type="ARBA" id="ARBA00022574"/>
    </source>
</evidence>
<dbReference type="OMA" id="ATNTCRI"/>
<dbReference type="InterPro" id="IPR011989">
    <property type="entry name" value="ARM-like"/>
</dbReference>
<dbReference type="GO" id="GO:0034272">
    <property type="term" value="C:phosphatidylinositol 3-kinase complex, class III, type II"/>
    <property type="evidence" value="ECO:0007669"/>
    <property type="project" value="TreeGrafter"/>
</dbReference>
<feature type="repeat" description="HEAT" evidence="9">
    <location>
        <begin position="489"/>
        <end position="521"/>
    </location>
</feature>
<dbReference type="OrthoDB" id="242910at2759"/>
<dbReference type="GO" id="GO:0034271">
    <property type="term" value="C:phosphatidylinositol 3-kinase complex, class III, type I"/>
    <property type="evidence" value="ECO:0007669"/>
    <property type="project" value="TreeGrafter"/>
</dbReference>
<dbReference type="FunCoup" id="A0A1X2HV56">
    <property type="interactions" value="427"/>
</dbReference>
<dbReference type="FunFam" id="1.25.10.10:FF:000342">
    <property type="entry name" value="Serine/threonine-protein kinase VPS15"/>
    <property type="match status" value="1"/>
</dbReference>
<dbReference type="Proteomes" id="UP000242180">
    <property type="component" value="Unassembled WGS sequence"/>
</dbReference>
<dbReference type="Gene3D" id="2.130.10.10">
    <property type="entry name" value="YVTN repeat-like/Quinoprotein amine dehydrogenase"/>
    <property type="match status" value="2"/>
</dbReference>
<comment type="caution">
    <text evidence="13">The sequence shown here is derived from an EMBL/GenBank/DDBJ whole genome shotgun (WGS) entry which is preliminary data.</text>
</comment>
<accession>A0A1X2HV56</accession>
<dbReference type="STRING" id="13706.A0A1X2HV56"/>
<dbReference type="InterPro" id="IPR036322">
    <property type="entry name" value="WD40_repeat_dom_sf"/>
</dbReference>
<keyword evidence="6" id="KW-0547">Nucleotide-binding</keyword>
<proteinExistence type="predicted"/>
<dbReference type="Gene3D" id="1.25.10.10">
    <property type="entry name" value="Leucine-rich Repeat Variant"/>
    <property type="match status" value="2"/>
</dbReference>
<dbReference type="GO" id="GO:0004674">
    <property type="term" value="F:protein serine/threonine kinase activity"/>
    <property type="evidence" value="ECO:0007669"/>
    <property type="project" value="UniProtKB-KW"/>
</dbReference>
<dbReference type="Pfam" id="PF22956">
    <property type="entry name" value="VPS15-like_hel"/>
    <property type="match status" value="1"/>
</dbReference>
<dbReference type="InParanoid" id="A0A1X2HV56"/>
<dbReference type="GO" id="GO:0006623">
    <property type="term" value="P:protein targeting to vacuole"/>
    <property type="evidence" value="ECO:0007669"/>
    <property type="project" value="TreeGrafter"/>
</dbReference>
<feature type="region of interest" description="Disordered" evidence="11">
    <location>
        <begin position="421"/>
        <end position="440"/>
    </location>
</feature>
<name>A0A1X2HV56_SYNRA</name>
<dbReference type="GO" id="GO:0005524">
    <property type="term" value="F:ATP binding"/>
    <property type="evidence" value="ECO:0007669"/>
    <property type="project" value="UniProtKB-KW"/>
</dbReference>
<dbReference type="SUPFAM" id="SSF56112">
    <property type="entry name" value="Protein kinase-like (PK-like)"/>
    <property type="match status" value="1"/>
</dbReference>
<evidence type="ECO:0000256" key="8">
    <source>
        <dbReference type="ARBA" id="ARBA00022840"/>
    </source>
</evidence>
<evidence type="ECO:0000256" key="5">
    <source>
        <dbReference type="ARBA" id="ARBA00022737"/>
    </source>
</evidence>
<dbReference type="Pfam" id="PF00400">
    <property type="entry name" value="WD40"/>
    <property type="match status" value="2"/>
</dbReference>
<evidence type="ECO:0000256" key="7">
    <source>
        <dbReference type="ARBA" id="ARBA00022777"/>
    </source>
</evidence>
<dbReference type="InterPro" id="IPR000719">
    <property type="entry name" value="Prot_kinase_dom"/>
</dbReference>
<dbReference type="SUPFAM" id="SSF50978">
    <property type="entry name" value="WD40 repeat-like"/>
    <property type="match status" value="1"/>
</dbReference>
<dbReference type="EC" id="2.7.11.1" evidence="1"/>
<evidence type="ECO:0000259" key="12">
    <source>
        <dbReference type="PROSITE" id="PS50011"/>
    </source>
</evidence>
<feature type="domain" description="Protein kinase" evidence="12">
    <location>
        <begin position="24"/>
        <end position="315"/>
    </location>
</feature>
<gene>
    <name evidence="13" type="ORF">BCR43DRAFT_483381</name>
</gene>
<dbReference type="CDD" id="cd13980">
    <property type="entry name" value="STKc_Vps15"/>
    <property type="match status" value="1"/>
</dbReference>
<feature type="region of interest" description="Disordered" evidence="11">
    <location>
        <begin position="934"/>
        <end position="965"/>
    </location>
</feature>
<dbReference type="EMBL" id="MCGN01000001">
    <property type="protein sequence ID" value="ORZ03447.1"/>
    <property type="molecule type" value="Genomic_DNA"/>
</dbReference>
<feature type="compositionally biased region" description="Low complexity" evidence="11">
    <location>
        <begin position="431"/>
        <end position="440"/>
    </location>
</feature>
<dbReference type="GO" id="GO:0071561">
    <property type="term" value="C:nucleus-vacuole junction"/>
    <property type="evidence" value="ECO:0007669"/>
    <property type="project" value="TreeGrafter"/>
</dbReference>
<feature type="region of interest" description="Disordered" evidence="11">
    <location>
        <begin position="1491"/>
        <end position="1513"/>
    </location>
</feature>
<dbReference type="SMART" id="SM00220">
    <property type="entry name" value="S_TKc"/>
    <property type="match status" value="1"/>
</dbReference>
<dbReference type="PROSITE" id="PS50011">
    <property type="entry name" value="PROTEIN_KINASE_DOM"/>
    <property type="match status" value="1"/>
</dbReference>
<feature type="region of interest" description="Disordered" evidence="11">
    <location>
        <begin position="1021"/>
        <end position="1047"/>
    </location>
</feature>
<keyword evidence="5" id="KW-0677">Repeat</keyword>
<organism evidence="13 14">
    <name type="scientific">Syncephalastrum racemosum</name>
    <name type="common">Filamentous fungus</name>
    <dbReference type="NCBI Taxonomy" id="13706"/>
    <lineage>
        <taxon>Eukaryota</taxon>
        <taxon>Fungi</taxon>
        <taxon>Fungi incertae sedis</taxon>
        <taxon>Mucoromycota</taxon>
        <taxon>Mucoromycotina</taxon>
        <taxon>Mucoromycetes</taxon>
        <taxon>Mucorales</taxon>
        <taxon>Syncephalastraceae</taxon>
        <taxon>Syncephalastrum</taxon>
    </lineage>
</organism>
<evidence type="ECO:0000256" key="6">
    <source>
        <dbReference type="ARBA" id="ARBA00022741"/>
    </source>
</evidence>
<keyword evidence="7" id="KW-0418">Kinase</keyword>
<dbReference type="GO" id="GO:0016236">
    <property type="term" value="P:macroautophagy"/>
    <property type="evidence" value="ECO:0007669"/>
    <property type="project" value="InterPro"/>
</dbReference>
<dbReference type="InterPro" id="IPR001680">
    <property type="entry name" value="WD40_rpt"/>
</dbReference>
<keyword evidence="8" id="KW-0067">ATP-binding</keyword>